<dbReference type="SUPFAM" id="SSF56672">
    <property type="entry name" value="DNA/RNA polymerases"/>
    <property type="match status" value="1"/>
</dbReference>
<dbReference type="Proteomes" id="UP000288805">
    <property type="component" value="Unassembled WGS sequence"/>
</dbReference>
<dbReference type="Gene3D" id="3.30.420.10">
    <property type="entry name" value="Ribonuclease H-like superfamily/Ribonuclease H"/>
    <property type="match status" value="2"/>
</dbReference>
<dbReference type="Pfam" id="PF13456">
    <property type="entry name" value="RVT_3"/>
    <property type="match status" value="1"/>
</dbReference>
<protein>
    <recommendedName>
        <fullName evidence="1">RNA-directed DNA polymerase</fullName>
        <ecNumber evidence="1">2.7.7.49</ecNumber>
    </recommendedName>
</protein>
<dbReference type="CDD" id="cd09279">
    <property type="entry name" value="RNase_HI_like"/>
    <property type="match status" value="1"/>
</dbReference>
<dbReference type="GO" id="GO:0015074">
    <property type="term" value="P:DNA integration"/>
    <property type="evidence" value="ECO:0007669"/>
    <property type="project" value="InterPro"/>
</dbReference>
<evidence type="ECO:0000313" key="10">
    <source>
        <dbReference type="EMBL" id="RVW60022.1"/>
    </source>
</evidence>
<dbReference type="EC" id="2.7.7.49" evidence="1"/>
<dbReference type="InterPro" id="IPR012337">
    <property type="entry name" value="RNaseH-like_sf"/>
</dbReference>
<dbReference type="Gene3D" id="3.10.10.10">
    <property type="entry name" value="HIV Type 1 Reverse Transcriptase, subunit A, domain 1"/>
    <property type="match status" value="1"/>
</dbReference>
<gene>
    <name evidence="10" type="primary">pol_1797</name>
    <name evidence="10" type="ORF">CK203_089512</name>
</gene>
<keyword evidence="2" id="KW-0808">Transferase</keyword>
<evidence type="ECO:0000259" key="9">
    <source>
        <dbReference type="PROSITE" id="PS50994"/>
    </source>
</evidence>
<dbReference type="InterPro" id="IPR002156">
    <property type="entry name" value="RNaseH_domain"/>
</dbReference>
<dbReference type="Pfam" id="PF00078">
    <property type="entry name" value="RVT_1"/>
    <property type="match status" value="1"/>
</dbReference>
<evidence type="ECO:0000256" key="3">
    <source>
        <dbReference type="ARBA" id="ARBA00022695"/>
    </source>
</evidence>
<dbReference type="InterPro" id="IPR036397">
    <property type="entry name" value="RNaseH_sf"/>
</dbReference>
<dbReference type="Gene3D" id="3.30.70.270">
    <property type="match status" value="2"/>
</dbReference>
<reference evidence="10 11" key="1">
    <citation type="journal article" date="2018" name="PLoS Genet.">
        <title>Population sequencing reveals clonal diversity and ancestral inbreeding in the grapevine cultivar Chardonnay.</title>
        <authorList>
            <person name="Roach M.J."/>
            <person name="Johnson D.L."/>
            <person name="Bohlmann J."/>
            <person name="van Vuuren H.J."/>
            <person name="Jones S.J."/>
            <person name="Pretorius I.S."/>
            <person name="Schmidt S.A."/>
            <person name="Borneman A.R."/>
        </authorList>
    </citation>
    <scope>NUCLEOTIDE SEQUENCE [LARGE SCALE GENOMIC DNA]</scope>
    <source>
        <strain evidence="11">cv. Chardonnay</strain>
        <tissue evidence="10">Leaf</tissue>
    </source>
</reference>
<dbReference type="InterPro" id="IPR000477">
    <property type="entry name" value="RT_dom"/>
</dbReference>
<comment type="caution">
    <text evidence="10">The sequence shown here is derived from an EMBL/GenBank/DDBJ whole genome shotgun (WGS) entry which is preliminary data.</text>
</comment>
<proteinExistence type="predicted"/>
<dbReference type="CDD" id="cd01647">
    <property type="entry name" value="RT_LTR"/>
    <property type="match status" value="1"/>
</dbReference>
<keyword evidence="3" id="KW-0548">Nucleotidyltransferase</keyword>
<dbReference type="InterPro" id="IPR041373">
    <property type="entry name" value="RT_RNaseH"/>
</dbReference>
<keyword evidence="5" id="KW-0255">Endonuclease</keyword>
<keyword evidence="8" id="KW-0233">DNA recombination</keyword>
<evidence type="ECO:0000256" key="8">
    <source>
        <dbReference type="ARBA" id="ARBA00023172"/>
    </source>
</evidence>
<dbReference type="InterPro" id="IPR001584">
    <property type="entry name" value="Integrase_cat-core"/>
</dbReference>
<sequence>MKRQRLLRAATVREQVSSIRPGLSNGSIHPIDGTIVFPAANPVRVLQPRRDALILTLGVGDYDVKRILVDPGSSADLLQVAVIKQMGFEPSSLENPGRTLSRFNCSSTTSLGDVTLRVQAGPVILNVLFSVVEDLSPFNAILGRTWLHASSLLGNVIRSLARSGPAPIASTSPRKQMLLANSNYSTQRTKIPPAAYPLEAVQISKGGERFTYVSTLLPPAERFKLQKVLQQNRDIFAWAHSDMSEILPRIASHRLNVLATSKPVRQKIRRFHPDKQKVIQEEMEKLLEVGFIREVEYPEWLANVAVVPKKGGKWRVFVDYTNLNDACPKDSFPLLQINQIVDATSRHEMLSFLDAFSGYHQILMALEDEEKTSFITPHGLYCYRVMSFRLKNVGATYQRLMTKIFKPLVGDIIEVYIDDVLNPAKCAFEVSSGKFLGFMVTQKGIEINPDQVKTVANILAPTNKKQLQRLTGKLVALERFIARFTDKMKPFFLALKDVNKSEWMQSCQNAFEKIKRKALADAETRYSRMEQTALALRTTAQKLRPYFQAHPITVLTNQPLRNVLHKPNITGRMLRWVIELSEYGIDYQPILSLKGQSGSGVGLLLKAPTGERLEQSIRLDFPASNNETEYEVILSGLGLAITLNASKVKIHNDSQLVLGQILKEYEAKDERMAKYLLKVQESLSRLGEWVIEKIPRGDNVQADALAGIAASFPIKESTMIPVYVQTTPTIAESHVCNVGPKEYDWAVDIRAYLQAGALPEDPKHAHKVRVQASRFTLIEGDLYRRSFGGPYLRCLIQPKIQYVLSELHEGVCGNHSGGRTLAHWAHSQGYYWPTMRQDAKIYAIIADNGPQFDSSAFKDFCAELHIKNLYATPWYPQSNGQAEATNKTLLSALKKRLEKAKGKWVEELPGVLWAYRTTPGRLTGNTPFALAYGIDAIIPTEVGMPTARTVVQG</sequence>
<dbReference type="PANTHER" id="PTHR48475">
    <property type="entry name" value="RIBONUCLEASE H"/>
    <property type="match status" value="1"/>
</dbReference>
<dbReference type="InterPro" id="IPR021109">
    <property type="entry name" value="Peptidase_aspartic_dom_sf"/>
</dbReference>
<dbReference type="Gene3D" id="2.40.70.10">
    <property type="entry name" value="Acid Proteases"/>
    <property type="match status" value="1"/>
</dbReference>
<dbReference type="EMBL" id="QGNW01000871">
    <property type="protein sequence ID" value="RVW60022.1"/>
    <property type="molecule type" value="Genomic_DNA"/>
</dbReference>
<dbReference type="GO" id="GO:0004523">
    <property type="term" value="F:RNA-DNA hybrid ribonuclease activity"/>
    <property type="evidence" value="ECO:0007669"/>
    <property type="project" value="InterPro"/>
</dbReference>
<feature type="domain" description="Integrase catalytic" evidence="9">
    <location>
        <begin position="758"/>
        <end position="935"/>
    </location>
</feature>
<dbReference type="GO" id="GO:0003676">
    <property type="term" value="F:nucleic acid binding"/>
    <property type="evidence" value="ECO:0007669"/>
    <property type="project" value="InterPro"/>
</dbReference>
<evidence type="ECO:0000256" key="1">
    <source>
        <dbReference type="ARBA" id="ARBA00012493"/>
    </source>
</evidence>
<dbReference type="PROSITE" id="PS50994">
    <property type="entry name" value="INTEGRASE"/>
    <property type="match status" value="1"/>
</dbReference>
<dbReference type="GO" id="GO:0006310">
    <property type="term" value="P:DNA recombination"/>
    <property type="evidence" value="ECO:0007669"/>
    <property type="project" value="UniProtKB-KW"/>
</dbReference>
<dbReference type="InterPro" id="IPR043128">
    <property type="entry name" value="Rev_trsase/Diguanyl_cyclase"/>
</dbReference>
<dbReference type="SUPFAM" id="SSF53098">
    <property type="entry name" value="Ribonuclease H-like"/>
    <property type="match status" value="2"/>
</dbReference>
<evidence type="ECO:0000256" key="2">
    <source>
        <dbReference type="ARBA" id="ARBA00022679"/>
    </source>
</evidence>
<evidence type="ECO:0000256" key="7">
    <source>
        <dbReference type="ARBA" id="ARBA00022918"/>
    </source>
</evidence>
<keyword evidence="6" id="KW-0378">Hydrolase</keyword>
<dbReference type="AlphaFoldDB" id="A0A438FJ61"/>
<organism evidence="10 11">
    <name type="scientific">Vitis vinifera</name>
    <name type="common">Grape</name>
    <dbReference type="NCBI Taxonomy" id="29760"/>
    <lineage>
        <taxon>Eukaryota</taxon>
        <taxon>Viridiplantae</taxon>
        <taxon>Streptophyta</taxon>
        <taxon>Embryophyta</taxon>
        <taxon>Tracheophyta</taxon>
        <taxon>Spermatophyta</taxon>
        <taxon>Magnoliopsida</taxon>
        <taxon>eudicotyledons</taxon>
        <taxon>Gunneridae</taxon>
        <taxon>Pentapetalae</taxon>
        <taxon>rosids</taxon>
        <taxon>Vitales</taxon>
        <taxon>Vitaceae</taxon>
        <taxon>Viteae</taxon>
        <taxon>Vitis</taxon>
    </lineage>
</organism>
<keyword evidence="4" id="KW-0540">Nuclease</keyword>
<evidence type="ECO:0000256" key="6">
    <source>
        <dbReference type="ARBA" id="ARBA00022801"/>
    </source>
</evidence>
<name>A0A438FJ61_VITVI</name>
<evidence type="ECO:0000256" key="5">
    <source>
        <dbReference type="ARBA" id="ARBA00022759"/>
    </source>
</evidence>
<dbReference type="PANTHER" id="PTHR48475:SF2">
    <property type="entry name" value="RIBONUCLEASE H"/>
    <property type="match status" value="1"/>
</dbReference>
<evidence type="ECO:0000313" key="11">
    <source>
        <dbReference type="Proteomes" id="UP000288805"/>
    </source>
</evidence>
<evidence type="ECO:0000256" key="4">
    <source>
        <dbReference type="ARBA" id="ARBA00022722"/>
    </source>
</evidence>
<accession>A0A438FJ61</accession>
<dbReference type="GO" id="GO:0003964">
    <property type="term" value="F:RNA-directed DNA polymerase activity"/>
    <property type="evidence" value="ECO:0007669"/>
    <property type="project" value="UniProtKB-KW"/>
</dbReference>
<dbReference type="CDD" id="cd00303">
    <property type="entry name" value="retropepsin_like"/>
    <property type="match status" value="1"/>
</dbReference>
<dbReference type="Pfam" id="PF17917">
    <property type="entry name" value="RT_RNaseH"/>
    <property type="match status" value="1"/>
</dbReference>
<dbReference type="InterPro" id="IPR043502">
    <property type="entry name" value="DNA/RNA_pol_sf"/>
</dbReference>
<keyword evidence="7" id="KW-0695">RNA-directed DNA polymerase</keyword>